<evidence type="ECO:0000256" key="4">
    <source>
        <dbReference type="ARBA" id="ARBA00022603"/>
    </source>
</evidence>
<dbReference type="InterPro" id="IPR041355">
    <property type="entry name" value="Pre-SET_CXC"/>
</dbReference>
<evidence type="ECO:0000256" key="2">
    <source>
        <dbReference type="ARBA" id="ARBA00012186"/>
    </source>
</evidence>
<dbReference type="PANTHER" id="PTHR45747">
    <property type="entry name" value="HISTONE-LYSINE N-METHYLTRANSFERASE E(Z)"/>
    <property type="match status" value="1"/>
</dbReference>
<dbReference type="Pfam" id="PF00856">
    <property type="entry name" value="SET"/>
    <property type="match status" value="1"/>
</dbReference>
<dbReference type="Pfam" id="PF18264">
    <property type="entry name" value="preSET_CXC"/>
    <property type="match status" value="1"/>
</dbReference>
<evidence type="ECO:0000313" key="18">
    <source>
        <dbReference type="Proteomes" id="UP000694568"/>
    </source>
</evidence>
<keyword evidence="7" id="KW-0156">Chromatin regulator</keyword>
<dbReference type="InterPro" id="IPR044439">
    <property type="entry name" value="EZH2_SET"/>
</dbReference>
<feature type="domain" description="CXC" evidence="16">
    <location>
        <begin position="410"/>
        <end position="510"/>
    </location>
</feature>
<keyword evidence="3" id="KW-0678">Repressor</keyword>
<keyword evidence="18" id="KW-1185">Reference proteome</keyword>
<dbReference type="SMART" id="SM00717">
    <property type="entry name" value="SANT"/>
    <property type="match status" value="2"/>
</dbReference>
<gene>
    <name evidence="17" type="primary">ezh2</name>
</gene>
<sequence>MVLTGKRSEKGPACWKRRVKSEYMRLRQLKRFRRADEVKSMFNTNRQKIMDRTDILNQEWKTRRIQPVHIMTSVGSLRGTREVEDETVLHNIPYMGDEILDQDGTFIEELIKNYDGKVHGDRECGFINDEIFVELVSALSQYSDNEDDEEEEEHDFKKFPSDKIFEAISSMFPDKGSTEELKEKYKELTEQQLPGALPPECTPNIDGPNARSVQREQSLHSFHTLFCRRCFKYDCFLHPFHATPNTYKRKNLENQVDTKPCGLDCYMYLDGIVSEYPAGVVAERAKTPSKRTVGRRRGRMPNSNSRPSTPSVSSETKDTDSDREGSKEDDRDNDKDDDKDDDKDYDDKKDENTSSSEGNSRCQTPVKMKLTGEAEAVEWSGAEASLFRVLIGTYYDNFCAIARLIGTKTCRQVYEFRVKESSIIARAPAEDEDTPPRKKKRKHRLWATHCRKIQLKKGQNRFPGCRCKAQCNTKQCPCYLAVRECDPDLCLTCGAADHWDSKNVSCKNCSIQRGAKKHLLLAPSDVAGWGIFIKEPVQKNEFISEYCGEIISQDEADRRGKVYDKYMCSFLFNLNNDFVVDATRKGNKIRFANHSVNPNCYAKVMMVNGDHRIGIFAKRAIQTGEELFFDYRYSQADALKYVGIEREMELA</sequence>
<dbReference type="EC" id="2.1.1.356" evidence="2"/>
<dbReference type="GO" id="GO:0003682">
    <property type="term" value="F:chromatin binding"/>
    <property type="evidence" value="ECO:0007669"/>
    <property type="project" value="TreeGrafter"/>
</dbReference>
<dbReference type="InterPro" id="IPR001005">
    <property type="entry name" value="SANT/Myb"/>
</dbReference>
<dbReference type="FunFam" id="2.170.270.10:FF:000001">
    <property type="entry name" value="Putative histone-lysine N-methyltransferase EZH2"/>
    <property type="match status" value="1"/>
</dbReference>
<comment type="subcellular location">
    <subcellularLocation>
        <location evidence="1">Nucleus</location>
    </subcellularLocation>
</comment>
<dbReference type="Gene3D" id="2.170.270.10">
    <property type="entry name" value="SET domain"/>
    <property type="match status" value="1"/>
</dbReference>
<keyword evidence="4" id="KW-0489">Methyltransferase</keyword>
<dbReference type="InterPro" id="IPR001214">
    <property type="entry name" value="SET_dom"/>
</dbReference>
<dbReference type="SMART" id="SM00317">
    <property type="entry name" value="SET"/>
    <property type="match status" value="1"/>
</dbReference>
<dbReference type="PROSITE" id="PS51633">
    <property type="entry name" value="CXC"/>
    <property type="match status" value="1"/>
</dbReference>
<reference evidence="17" key="2">
    <citation type="submission" date="2025-09" db="UniProtKB">
        <authorList>
            <consortium name="Ensembl"/>
        </authorList>
    </citation>
    <scope>IDENTIFICATION</scope>
</reference>
<evidence type="ECO:0000256" key="9">
    <source>
        <dbReference type="ARBA" id="ARBA00023108"/>
    </source>
</evidence>
<accession>A0A8C9ZNN2</accession>
<evidence type="ECO:0000256" key="12">
    <source>
        <dbReference type="ARBA" id="ARBA00024111"/>
    </source>
</evidence>
<dbReference type="InterPro" id="IPR041343">
    <property type="entry name" value="PRC2_HTH_1"/>
</dbReference>
<dbReference type="PANTHER" id="PTHR45747:SF18">
    <property type="entry name" value="HISTONE-LYSINE N-METHYLTRANSFERASE EZH2"/>
    <property type="match status" value="1"/>
</dbReference>
<dbReference type="CDD" id="cd19218">
    <property type="entry name" value="SET_EZH2"/>
    <property type="match status" value="1"/>
</dbReference>
<dbReference type="Pfam" id="PF11616">
    <property type="entry name" value="EZH2_WD-Binding"/>
    <property type="match status" value="1"/>
</dbReference>
<dbReference type="InterPro" id="IPR046341">
    <property type="entry name" value="SET_dom_sf"/>
</dbReference>
<feature type="compositionally biased region" description="Basic and acidic residues" evidence="14">
    <location>
        <begin position="315"/>
        <end position="336"/>
    </location>
</feature>
<evidence type="ECO:0000313" key="17">
    <source>
        <dbReference type="Ensembl" id="ENSSLUP00000042208.1"/>
    </source>
</evidence>
<evidence type="ECO:0000256" key="6">
    <source>
        <dbReference type="ARBA" id="ARBA00022691"/>
    </source>
</evidence>
<dbReference type="PROSITE" id="PS50280">
    <property type="entry name" value="SET"/>
    <property type="match status" value="1"/>
</dbReference>
<feature type="domain" description="SET" evidence="15">
    <location>
        <begin position="517"/>
        <end position="632"/>
    </location>
</feature>
<feature type="region of interest" description="Disordered" evidence="14">
    <location>
        <begin position="284"/>
        <end position="366"/>
    </location>
</feature>
<dbReference type="GO" id="GO:0035098">
    <property type="term" value="C:ESC/E(Z) complex"/>
    <property type="evidence" value="ECO:0007669"/>
    <property type="project" value="TreeGrafter"/>
</dbReference>
<dbReference type="InterPro" id="IPR048358">
    <property type="entry name" value="EZH1/2_MCSS"/>
</dbReference>
<dbReference type="AlphaFoldDB" id="A0A8C9ZNN2"/>
<dbReference type="Proteomes" id="UP000694568">
    <property type="component" value="Unplaced"/>
</dbReference>
<keyword evidence="10" id="KW-0804">Transcription</keyword>
<dbReference type="GO" id="GO:0140951">
    <property type="term" value="F:histone H3K27 trimethyltransferase activity"/>
    <property type="evidence" value="ECO:0007669"/>
    <property type="project" value="UniProtKB-EC"/>
</dbReference>
<evidence type="ECO:0000256" key="7">
    <source>
        <dbReference type="ARBA" id="ARBA00022853"/>
    </source>
</evidence>
<dbReference type="GO" id="GO:0032259">
    <property type="term" value="P:methylation"/>
    <property type="evidence" value="ECO:0007669"/>
    <property type="project" value="UniProtKB-KW"/>
</dbReference>
<evidence type="ECO:0000256" key="3">
    <source>
        <dbReference type="ARBA" id="ARBA00022491"/>
    </source>
</evidence>
<evidence type="ECO:0000256" key="10">
    <source>
        <dbReference type="ARBA" id="ARBA00023163"/>
    </source>
</evidence>
<dbReference type="GO" id="GO:0048511">
    <property type="term" value="P:rhythmic process"/>
    <property type="evidence" value="ECO:0007669"/>
    <property type="project" value="UniProtKB-KW"/>
</dbReference>
<dbReference type="InterPro" id="IPR045318">
    <property type="entry name" value="EZH1/2-like"/>
</dbReference>
<keyword evidence="6" id="KW-0949">S-adenosyl-L-methionine</keyword>
<evidence type="ECO:0000256" key="8">
    <source>
        <dbReference type="ARBA" id="ARBA00023015"/>
    </source>
</evidence>
<dbReference type="InterPro" id="IPR026489">
    <property type="entry name" value="CXC_dom"/>
</dbReference>
<evidence type="ECO:0000256" key="14">
    <source>
        <dbReference type="SAM" id="MobiDB-lite"/>
    </source>
</evidence>
<dbReference type="SUPFAM" id="SSF82199">
    <property type="entry name" value="SET domain"/>
    <property type="match status" value="1"/>
</dbReference>
<comment type="catalytic activity">
    <reaction evidence="13">
        <text>L-lysyl(27)-[histone H3] + 3 S-adenosyl-L-methionine = N(6),N(6),N(6)-trimethyl-L-lysyl(27)-[histone H3] + 3 S-adenosyl-L-homocysteine + 3 H(+)</text>
        <dbReference type="Rhea" id="RHEA:60292"/>
        <dbReference type="Rhea" id="RHEA-COMP:15535"/>
        <dbReference type="Rhea" id="RHEA-COMP:15548"/>
        <dbReference type="ChEBI" id="CHEBI:15378"/>
        <dbReference type="ChEBI" id="CHEBI:29969"/>
        <dbReference type="ChEBI" id="CHEBI:57856"/>
        <dbReference type="ChEBI" id="CHEBI:59789"/>
        <dbReference type="ChEBI" id="CHEBI:61961"/>
        <dbReference type="EC" id="2.1.1.356"/>
    </reaction>
</comment>
<dbReference type="SMART" id="SM01114">
    <property type="entry name" value="CXC"/>
    <property type="match status" value="1"/>
</dbReference>
<keyword evidence="11" id="KW-0539">Nucleus</keyword>
<evidence type="ECO:0000256" key="1">
    <source>
        <dbReference type="ARBA" id="ARBA00004123"/>
    </source>
</evidence>
<protein>
    <recommendedName>
        <fullName evidence="12">Histone-lysine N-methyltransferase EZH2</fullName>
        <ecNumber evidence="2">2.1.1.356</ecNumber>
    </recommendedName>
</protein>
<feature type="compositionally biased region" description="Basic residues" evidence="14">
    <location>
        <begin position="287"/>
        <end position="299"/>
    </location>
</feature>
<evidence type="ECO:0000259" key="15">
    <source>
        <dbReference type="PROSITE" id="PS50280"/>
    </source>
</evidence>
<reference evidence="17" key="1">
    <citation type="submission" date="2025-08" db="UniProtKB">
        <authorList>
            <consortium name="Ensembl"/>
        </authorList>
    </citation>
    <scope>IDENTIFICATION</scope>
</reference>
<dbReference type="Ensembl" id="ENSSLUT00000043537.1">
    <property type="protein sequence ID" value="ENSSLUP00000042208.1"/>
    <property type="gene ID" value="ENSSLUG00000018338.1"/>
</dbReference>
<keyword evidence="9" id="KW-0090">Biological rhythms</keyword>
<dbReference type="Pfam" id="PF18118">
    <property type="entry name" value="PRC2_HTH_1"/>
    <property type="match status" value="1"/>
</dbReference>
<keyword evidence="8" id="KW-0805">Transcription regulation</keyword>
<feature type="compositionally biased region" description="Low complexity" evidence="14">
    <location>
        <begin position="301"/>
        <end position="314"/>
    </location>
</feature>
<organism evidence="17 18">
    <name type="scientific">Sander lucioperca</name>
    <name type="common">Pike-perch</name>
    <name type="synonym">Perca lucioperca</name>
    <dbReference type="NCBI Taxonomy" id="283035"/>
    <lineage>
        <taxon>Eukaryota</taxon>
        <taxon>Metazoa</taxon>
        <taxon>Chordata</taxon>
        <taxon>Craniata</taxon>
        <taxon>Vertebrata</taxon>
        <taxon>Euteleostomi</taxon>
        <taxon>Actinopterygii</taxon>
        <taxon>Neopterygii</taxon>
        <taxon>Teleostei</taxon>
        <taxon>Neoteleostei</taxon>
        <taxon>Acanthomorphata</taxon>
        <taxon>Eupercaria</taxon>
        <taxon>Perciformes</taxon>
        <taxon>Percoidei</taxon>
        <taxon>Percidae</taxon>
        <taxon>Luciopercinae</taxon>
        <taxon>Sander</taxon>
    </lineage>
</organism>
<feature type="compositionally biased region" description="Polar residues" evidence="14">
    <location>
        <begin position="353"/>
        <end position="363"/>
    </location>
</feature>
<dbReference type="GeneTree" id="ENSGT00940000155013"/>
<name>A0A8C9ZNN2_SANLU</name>
<evidence type="ECO:0000256" key="11">
    <source>
        <dbReference type="ARBA" id="ARBA00023242"/>
    </source>
</evidence>
<evidence type="ECO:0000259" key="16">
    <source>
        <dbReference type="PROSITE" id="PS51633"/>
    </source>
</evidence>
<keyword evidence="5" id="KW-0808">Transferase</keyword>
<dbReference type="Pfam" id="PF21358">
    <property type="entry name" value="Ezh2_MCSS"/>
    <property type="match status" value="1"/>
</dbReference>
<evidence type="ECO:0000256" key="5">
    <source>
        <dbReference type="ARBA" id="ARBA00022679"/>
    </source>
</evidence>
<dbReference type="InterPro" id="IPR021654">
    <property type="entry name" value="EZH1/EZH2"/>
</dbReference>
<proteinExistence type="predicted"/>
<evidence type="ECO:0000256" key="13">
    <source>
        <dbReference type="ARBA" id="ARBA00048568"/>
    </source>
</evidence>
<dbReference type="InterPro" id="IPR033467">
    <property type="entry name" value="Tesmin/TSO1-like_CXC"/>
</dbReference>
<dbReference type="CDD" id="cd00167">
    <property type="entry name" value="SANT"/>
    <property type="match status" value="1"/>
</dbReference>
<dbReference type="GO" id="GO:0031507">
    <property type="term" value="P:heterochromatin formation"/>
    <property type="evidence" value="ECO:0007669"/>
    <property type="project" value="TreeGrafter"/>
</dbReference>